<keyword evidence="1" id="KW-0472">Membrane</keyword>
<sequence>MLLHTAGFFLSCATPVLSFVVISLLLRRIRSFRLLGNWLLLGSPLTLALVVLFFLTFSPTVEGMQTGVAGLTERILAIEVLAWFVVMGVLVFRRSSGNKSRG</sequence>
<organism evidence="2 3">
    <name type="scientific">Ktedonospora formicarum</name>
    <dbReference type="NCBI Taxonomy" id="2778364"/>
    <lineage>
        <taxon>Bacteria</taxon>
        <taxon>Bacillati</taxon>
        <taxon>Chloroflexota</taxon>
        <taxon>Ktedonobacteria</taxon>
        <taxon>Ktedonobacterales</taxon>
        <taxon>Ktedonobacteraceae</taxon>
        <taxon>Ktedonospora</taxon>
    </lineage>
</organism>
<accession>A0A8J3I7H4</accession>
<proteinExistence type="predicted"/>
<comment type="caution">
    <text evidence="2">The sequence shown here is derived from an EMBL/GenBank/DDBJ whole genome shotgun (WGS) entry which is preliminary data.</text>
</comment>
<protein>
    <submittedName>
        <fullName evidence="2">Uncharacterized protein</fullName>
    </submittedName>
</protein>
<keyword evidence="3" id="KW-1185">Reference proteome</keyword>
<name>A0A8J3I7H4_9CHLR</name>
<reference evidence="2" key="1">
    <citation type="submission" date="2020-10" db="EMBL/GenBank/DDBJ databases">
        <title>Taxonomic study of unclassified bacteria belonging to the class Ktedonobacteria.</title>
        <authorList>
            <person name="Yabe S."/>
            <person name="Wang C.M."/>
            <person name="Zheng Y."/>
            <person name="Sakai Y."/>
            <person name="Cavaletti L."/>
            <person name="Monciardini P."/>
            <person name="Donadio S."/>
        </authorList>
    </citation>
    <scope>NUCLEOTIDE SEQUENCE</scope>
    <source>
        <strain evidence="2">SOSP1-1</strain>
    </source>
</reference>
<feature type="transmembrane region" description="Helical" evidence="1">
    <location>
        <begin position="38"/>
        <end position="55"/>
    </location>
</feature>
<evidence type="ECO:0000313" key="3">
    <source>
        <dbReference type="Proteomes" id="UP000612362"/>
    </source>
</evidence>
<gene>
    <name evidence="2" type="ORF">KSX_53860</name>
</gene>
<dbReference type="AlphaFoldDB" id="A0A8J3I7H4"/>
<keyword evidence="1" id="KW-1133">Transmembrane helix</keyword>
<dbReference type="EMBL" id="BNJF01000003">
    <property type="protein sequence ID" value="GHO47223.1"/>
    <property type="molecule type" value="Genomic_DNA"/>
</dbReference>
<feature type="transmembrane region" description="Helical" evidence="1">
    <location>
        <begin position="6"/>
        <end position="26"/>
    </location>
</feature>
<dbReference type="Proteomes" id="UP000612362">
    <property type="component" value="Unassembled WGS sequence"/>
</dbReference>
<evidence type="ECO:0000256" key="1">
    <source>
        <dbReference type="SAM" id="Phobius"/>
    </source>
</evidence>
<evidence type="ECO:0000313" key="2">
    <source>
        <dbReference type="EMBL" id="GHO47223.1"/>
    </source>
</evidence>
<feature type="transmembrane region" description="Helical" evidence="1">
    <location>
        <begin position="75"/>
        <end position="92"/>
    </location>
</feature>
<keyword evidence="1" id="KW-0812">Transmembrane</keyword>